<dbReference type="Gene3D" id="3.90.70.10">
    <property type="entry name" value="Cysteine proteinases"/>
    <property type="match status" value="1"/>
</dbReference>
<evidence type="ECO:0000313" key="2">
    <source>
        <dbReference type="EMBL" id="MDP9863842.1"/>
    </source>
</evidence>
<dbReference type="Pfam" id="PF00112">
    <property type="entry name" value="Peptidase_C1"/>
    <property type="match status" value="1"/>
</dbReference>
<gene>
    <name evidence="2" type="ORF">J2S55_003108</name>
</gene>
<evidence type="ECO:0000313" key="3">
    <source>
        <dbReference type="Proteomes" id="UP001230426"/>
    </source>
</evidence>
<evidence type="ECO:0000259" key="1">
    <source>
        <dbReference type="Pfam" id="PF00112"/>
    </source>
</evidence>
<dbReference type="CDD" id="cd02619">
    <property type="entry name" value="Peptidase_C1"/>
    <property type="match status" value="1"/>
</dbReference>
<comment type="caution">
    <text evidence="2">The sequence shown here is derived from an EMBL/GenBank/DDBJ whole genome shotgun (WGS) entry which is preliminary data.</text>
</comment>
<dbReference type="InterPro" id="IPR000668">
    <property type="entry name" value="Peptidase_C1A_C"/>
</dbReference>
<keyword evidence="2" id="KW-0378">Hydrolase</keyword>
<organism evidence="2 3">
    <name type="scientific">Streptosporangium brasiliense</name>
    <dbReference type="NCBI Taxonomy" id="47480"/>
    <lineage>
        <taxon>Bacteria</taxon>
        <taxon>Bacillati</taxon>
        <taxon>Actinomycetota</taxon>
        <taxon>Actinomycetes</taxon>
        <taxon>Streptosporangiales</taxon>
        <taxon>Streptosporangiaceae</taxon>
        <taxon>Streptosporangium</taxon>
    </lineage>
</organism>
<dbReference type="InterPro" id="IPR038765">
    <property type="entry name" value="Papain-like_cys_pep_sf"/>
</dbReference>
<sequence>MIHPRTPWAAEPVDELGAPASWDLTPWFPPVVDQGNIPLCTAAVVAGIAGYYARRGGEDDFAASVLFNYRTSRLIAGERDRAGSNLFRSFEAWDTYGMVGEEDWPFTAGRENRDPPPFCFARAADRKGIIYGRIMRGEGNIAARLRALRQHILNGIPVAVDIPLHPVQLSSFRSHVLSLPPVGAATFGRHVVIIAGYDDDRTCGEGQAAGAFLVRNSWGSRWAAQGYGWLPYSYFENRLIREAWIVFEKKWKERALEPRG</sequence>
<dbReference type="SUPFAM" id="SSF54001">
    <property type="entry name" value="Cysteine proteinases"/>
    <property type="match status" value="1"/>
</dbReference>
<dbReference type="GO" id="GO:0008233">
    <property type="term" value="F:peptidase activity"/>
    <property type="evidence" value="ECO:0007669"/>
    <property type="project" value="UniProtKB-KW"/>
</dbReference>
<proteinExistence type="predicted"/>
<dbReference type="EMBL" id="JAUSRB010000002">
    <property type="protein sequence ID" value="MDP9863842.1"/>
    <property type="molecule type" value="Genomic_DNA"/>
</dbReference>
<keyword evidence="2" id="KW-0645">Protease</keyword>
<name>A0ABT9R4M0_9ACTN</name>
<feature type="domain" description="Peptidase C1A papain C-terminal" evidence="1">
    <location>
        <begin position="83"/>
        <end position="229"/>
    </location>
</feature>
<protein>
    <submittedName>
        <fullName evidence="2">C1A family cysteine protease</fullName>
    </submittedName>
</protein>
<dbReference type="RefSeq" id="WP_306861098.1">
    <property type="nucleotide sequence ID" value="NZ_JAUSRB010000002.1"/>
</dbReference>
<dbReference type="Proteomes" id="UP001230426">
    <property type="component" value="Unassembled WGS sequence"/>
</dbReference>
<accession>A0ABT9R4M0</accession>
<keyword evidence="3" id="KW-1185">Reference proteome</keyword>
<dbReference type="GO" id="GO:0006508">
    <property type="term" value="P:proteolysis"/>
    <property type="evidence" value="ECO:0007669"/>
    <property type="project" value="UniProtKB-KW"/>
</dbReference>
<reference evidence="2 3" key="1">
    <citation type="submission" date="2023-07" db="EMBL/GenBank/DDBJ databases">
        <title>Sequencing the genomes of 1000 actinobacteria strains.</title>
        <authorList>
            <person name="Klenk H.-P."/>
        </authorList>
    </citation>
    <scope>NUCLEOTIDE SEQUENCE [LARGE SCALE GENOMIC DNA]</scope>
    <source>
        <strain evidence="2 3">DSM 44109</strain>
    </source>
</reference>